<dbReference type="InterPro" id="IPR004263">
    <property type="entry name" value="Exostosin"/>
</dbReference>
<reference evidence="5" key="1">
    <citation type="submission" date="2016-09" db="EMBL/GenBank/DDBJ databases">
        <authorList>
            <person name="Jeantristanb JTB J.-T."/>
            <person name="Ricardo R."/>
        </authorList>
    </citation>
    <scope>NUCLEOTIDE SEQUENCE [LARGE SCALE GENOMIC DNA]</scope>
</reference>
<dbReference type="Proteomes" id="UP000198372">
    <property type="component" value="Unassembled WGS sequence"/>
</dbReference>
<dbReference type="PANTHER" id="PTHR11062:SF73">
    <property type="entry name" value="EXOSTOSIN-LIKE 3"/>
    <property type="match status" value="1"/>
</dbReference>
<accession>A0A238FRE6</accession>
<proteinExistence type="inferred from homology"/>
<dbReference type="PANTHER" id="PTHR11062">
    <property type="entry name" value="EXOSTOSIN HEPARAN SULFATE GLYCOSYLTRANSFERASE -RELATED"/>
    <property type="match status" value="1"/>
</dbReference>
<dbReference type="InterPro" id="IPR036291">
    <property type="entry name" value="NAD(P)-bd_dom_sf"/>
</dbReference>
<evidence type="ECO:0000256" key="1">
    <source>
        <dbReference type="ARBA" id="ARBA00010271"/>
    </source>
</evidence>
<keyword evidence="5" id="KW-1185">Reference proteome</keyword>
<evidence type="ECO:0000259" key="3">
    <source>
        <dbReference type="Pfam" id="PF03016"/>
    </source>
</evidence>
<dbReference type="Pfam" id="PF03016">
    <property type="entry name" value="Exostosin_GT47"/>
    <property type="match status" value="1"/>
</dbReference>
<dbReference type="GO" id="GO:0016757">
    <property type="term" value="F:glycosyltransferase activity"/>
    <property type="evidence" value="ECO:0007669"/>
    <property type="project" value="InterPro"/>
</dbReference>
<evidence type="ECO:0000256" key="2">
    <source>
        <dbReference type="SAM" id="SignalP"/>
    </source>
</evidence>
<feature type="signal peptide" evidence="2">
    <location>
        <begin position="1"/>
        <end position="32"/>
    </location>
</feature>
<gene>
    <name evidence="4" type="ORF">BQ2448_8083</name>
</gene>
<dbReference type="SUPFAM" id="SSF51735">
    <property type="entry name" value="NAD(P)-binding Rossmann-fold domains"/>
    <property type="match status" value="1"/>
</dbReference>
<evidence type="ECO:0000313" key="5">
    <source>
        <dbReference type="Proteomes" id="UP000198372"/>
    </source>
</evidence>
<name>A0A238FRE6_9BASI</name>
<dbReference type="Gene3D" id="3.40.50.720">
    <property type="entry name" value="NAD(P)-binding Rossmann-like Domain"/>
    <property type="match status" value="1"/>
</dbReference>
<dbReference type="OrthoDB" id="331544at2759"/>
<feature type="domain" description="Exostosin GT47" evidence="3">
    <location>
        <begin position="1018"/>
        <end position="1263"/>
    </location>
</feature>
<dbReference type="EMBL" id="FMSP01000021">
    <property type="protein sequence ID" value="SCV74444.1"/>
    <property type="molecule type" value="Genomic_DNA"/>
</dbReference>
<comment type="similarity">
    <text evidence="1">Belongs to the glycosyltransferase 47 family.</text>
</comment>
<evidence type="ECO:0000313" key="4">
    <source>
        <dbReference type="EMBL" id="SCV74444.1"/>
    </source>
</evidence>
<dbReference type="STRING" id="269621.A0A238FRE6"/>
<sequence>MAPIRMFSLGRLFLAVFSLIFFLHLFSPPALTDRALDDEREAGWSERLGLDHYADWEAGVTNKLGNGLDVVKQGIKGGLGWGSQRTRLGSLYELVASSDSSPRPSYFDGRTSIDRLRLTSARYLGHGPNDDVATPKTPESAAAEAEDNIASMTRRHILVTGGFGSLGRYTVRDLLLGHSSGAFRSKTSKDPDEWVAVADQASPINPSREDLLVTIVDVKDRSAELDFLLHNAPIDEKPKIKGTDPRASAFASSERSIDSFKKQGKLRIVIGDVRDKDLMKKMFSPDGMIVTELATQQSPAVGEVKPIVAGAHLTTTVRIPPVSGVIHLAAYDPSACRLNSRDCENVESEGMDVMLEQLERPGLEKPPSLGSKAVYANRPWIVVPRRRDSWNDVPEAYNRNASELSTEGAIEALKTFTVHHPLHSLLLRLPPLDSIVGNPYASRFEPIPHLVESALGHMPLHVYTSPEKNEPFLAANDASMSIIQSARMLELASRKKFLRALGFVAEVDVIGAERRTKGPRVLPIVDMVKTIIQLTSSQSPFLEIQQLNATSSPGGLNAEQLKLQQAMFRKRADKIIGFTSSTALRVELKRYIAAILKRHMTHLSSKINVACASPPSTSVLESGILAMNGCSAQLLTIVEGSFWTLGCSEGIEEPHLEPLALLPAVPFIEGVRAVEIVAEQGHGGKADLQLRCPIWKDGKVTGKSEVVIWAETPDGGEFALASKPGIHKIAEWFSVDFVKRDSRSFSLSLPPTQGKVEGEEKKLFLTVPEPTSVLKKIMFKTDSDSIRLAHFKINPICCPSKDVRKEAWDFFKEDPLLASHVTFPTVEGRTSLIDSTTTVQRCRELHAESERIRKLEHSLDPKTAEPVCNPKRGDAPGWSARSYPICPVDCDAPLKCIATERCKCTRDRCGDSGRGGPFPGVAGSDRISFSKTVIPVPKLTLQQRVDAIPWEHVILPGARQAFATPLNDLPFAHVVDLPKSIDNHLTSPACWNIDKSPLPFLGDHILIEALKERSVPLADADFVMVPYYQGCYYNYLQENTFKKLADTIAYAEARTASVPHINAAKIVVPFTHDFGSCTGWWPKLGNVLRRKPPVPMDQALAWQVNGDYNTKCVKPDRDVIIPAVTKHTKALLETHKTAKDIVPVQDRKYLAFFAGGVRGFGAIVRTKLGCGRSGDQRGSGKILYQQYAPNRRYLGTLSAARFCLLPRGIPAWSTRTFEAIYAGCIPAFIVDRNLFPFQDILDYSLFSVSIPESEAHRVEEILETYSEQQLIEMQAALVKVRDAFVFKERHEWERKGPLFFSLVSIMMRLDLGYPQVGSCGTVVKDTTQ</sequence>
<protein>
    <submittedName>
        <fullName evidence="4">BQ2448_8083 protein</fullName>
    </submittedName>
</protein>
<keyword evidence="2" id="KW-0732">Signal</keyword>
<organism evidence="4 5">
    <name type="scientific">Microbotryum intermedium</name>
    <dbReference type="NCBI Taxonomy" id="269621"/>
    <lineage>
        <taxon>Eukaryota</taxon>
        <taxon>Fungi</taxon>
        <taxon>Dikarya</taxon>
        <taxon>Basidiomycota</taxon>
        <taxon>Pucciniomycotina</taxon>
        <taxon>Microbotryomycetes</taxon>
        <taxon>Microbotryales</taxon>
        <taxon>Microbotryaceae</taxon>
        <taxon>Microbotryum</taxon>
    </lineage>
</organism>
<dbReference type="InterPro" id="IPR040911">
    <property type="entry name" value="Exostosin_GT47"/>
</dbReference>
<feature type="chain" id="PRO_5012059571" evidence="2">
    <location>
        <begin position="33"/>
        <end position="1328"/>
    </location>
</feature>